<protein>
    <submittedName>
        <fullName evidence="1">Uncharacterized protein</fullName>
    </submittedName>
</protein>
<comment type="caution">
    <text evidence="1">The sequence shown here is derived from an EMBL/GenBank/DDBJ whole genome shotgun (WGS) entry which is preliminary data.</text>
</comment>
<organism evidence="1 2">
    <name type="scientific">Penicillium frequentans</name>
    <dbReference type="NCBI Taxonomy" id="3151616"/>
    <lineage>
        <taxon>Eukaryota</taxon>
        <taxon>Fungi</taxon>
        <taxon>Dikarya</taxon>
        <taxon>Ascomycota</taxon>
        <taxon>Pezizomycotina</taxon>
        <taxon>Eurotiomycetes</taxon>
        <taxon>Eurotiomycetidae</taxon>
        <taxon>Eurotiales</taxon>
        <taxon>Aspergillaceae</taxon>
        <taxon>Penicillium</taxon>
    </lineage>
</organism>
<name>A0AAD6G9I7_9EURO</name>
<dbReference type="EMBL" id="JAQIZZ010000011">
    <property type="protein sequence ID" value="KAJ5522925.1"/>
    <property type="molecule type" value="Genomic_DNA"/>
</dbReference>
<accession>A0AAD6G9I7</accession>
<evidence type="ECO:0000313" key="1">
    <source>
        <dbReference type="EMBL" id="KAJ5522925.1"/>
    </source>
</evidence>
<sequence>MTLLASNGTEPVAEKLFRMMEALKAPILASAISARKSSLSMELIPFRIEVETAAPSSRLKTNVMFGKGLENNIPYSLDAW</sequence>
<evidence type="ECO:0000313" key="2">
    <source>
        <dbReference type="Proteomes" id="UP001220324"/>
    </source>
</evidence>
<dbReference type="Proteomes" id="UP001220324">
    <property type="component" value="Unassembled WGS sequence"/>
</dbReference>
<proteinExistence type="predicted"/>
<keyword evidence="2" id="KW-1185">Reference proteome</keyword>
<dbReference type="AlphaFoldDB" id="A0AAD6G9I7"/>
<gene>
    <name evidence="1" type="ORF">N7494_013239</name>
</gene>
<reference evidence="1 2" key="1">
    <citation type="journal article" date="2023" name="IMA Fungus">
        <title>Comparative genomic study of the Penicillium genus elucidates a diverse pangenome and 15 lateral gene transfer events.</title>
        <authorList>
            <person name="Petersen C."/>
            <person name="Sorensen T."/>
            <person name="Nielsen M.R."/>
            <person name="Sondergaard T.E."/>
            <person name="Sorensen J.L."/>
            <person name="Fitzpatrick D.A."/>
            <person name="Frisvad J.C."/>
            <person name="Nielsen K.L."/>
        </authorList>
    </citation>
    <scope>NUCLEOTIDE SEQUENCE [LARGE SCALE GENOMIC DNA]</scope>
    <source>
        <strain evidence="1 2">IBT 35679</strain>
    </source>
</reference>